<evidence type="ECO:0000313" key="6">
    <source>
        <dbReference type="Proteomes" id="UP000053237"/>
    </source>
</evidence>
<dbReference type="InterPro" id="IPR036236">
    <property type="entry name" value="Znf_C2H2_sf"/>
</dbReference>
<dbReference type="Gene3D" id="3.30.160.60">
    <property type="entry name" value="Classic Zinc Finger"/>
    <property type="match status" value="1"/>
</dbReference>
<sequence length="158" mass="18728">MGRKFECVYCKKIFDDSLESRRRHDNGRKHKMNVELWFVLLIEDYYFRFYDSNWITQNVDRQMHVLRVMTGSNGSQNRDARKKTCLLQWYRQILNYLGIFTPIGDDRYASYFHLNAEYISTYFSLSHGCAAICITFNRCPGSSTTSSLLSKSLTLWEI</sequence>
<protein>
    <recommendedName>
        <fullName evidence="4">U1-type domain-containing protein</fullName>
    </recommendedName>
</protein>
<dbReference type="STRING" id="65357.A0A024GJ62"/>
<evidence type="ECO:0000259" key="4">
    <source>
        <dbReference type="SMART" id="SM00451"/>
    </source>
</evidence>
<dbReference type="GO" id="GO:0003676">
    <property type="term" value="F:nucleic acid binding"/>
    <property type="evidence" value="ECO:0007669"/>
    <property type="project" value="InterPro"/>
</dbReference>
<proteinExistence type="predicted"/>
<evidence type="ECO:0000256" key="2">
    <source>
        <dbReference type="ARBA" id="ARBA00022771"/>
    </source>
</evidence>
<dbReference type="Pfam" id="PF06220">
    <property type="entry name" value="zf-U1"/>
    <property type="match status" value="1"/>
</dbReference>
<dbReference type="AlphaFoldDB" id="A0A024GJ62"/>
<dbReference type="InterPro" id="IPR003604">
    <property type="entry name" value="Matrin/U1-like-C_Znf_C2H2"/>
</dbReference>
<evidence type="ECO:0000256" key="3">
    <source>
        <dbReference type="ARBA" id="ARBA00022833"/>
    </source>
</evidence>
<comment type="caution">
    <text evidence="5">The sequence shown here is derived from an EMBL/GenBank/DDBJ whole genome shotgun (WGS) entry which is preliminary data.</text>
</comment>
<dbReference type="OrthoDB" id="162746at2759"/>
<dbReference type="GO" id="GO:0008270">
    <property type="term" value="F:zinc ion binding"/>
    <property type="evidence" value="ECO:0007669"/>
    <property type="project" value="UniProtKB-KW"/>
</dbReference>
<keyword evidence="1" id="KW-0479">Metal-binding</keyword>
<feature type="domain" description="U1-type" evidence="4">
    <location>
        <begin position="2"/>
        <end position="37"/>
    </location>
</feature>
<name>A0A024GJ62_9STRA</name>
<keyword evidence="2" id="KW-0863">Zinc-finger</keyword>
<dbReference type="Proteomes" id="UP000053237">
    <property type="component" value="Unassembled WGS sequence"/>
</dbReference>
<keyword evidence="6" id="KW-1185">Reference proteome</keyword>
<organism evidence="5 6">
    <name type="scientific">Albugo candida</name>
    <dbReference type="NCBI Taxonomy" id="65357"/>
    <lineage>
        <taxon>Eukaryota</taxon>
        <taxon>Sar</taxon>
        <taxon>Stramenopiles</taxon>
        <taxon>Oomycota</taxon>
        <taxon>Peronosporomycetes</taxon>
        <taxon>Albuginales</taxon>
        <taxon>Albuginaceae</taxon>
        <taxon>Albugo</taxon>
    </lineage>
</organism>
<dbReference type="SUPFAM" id="SSF57667">
    <property type="entry name" value="beta-beta-alpha zinc fingers"/>
    <property type="match status" value="1"/>
</dbReference>
<dbReference type="EMBL" id="CAIX01000140">
    <property type="protein sequence ID" value="CCI46751.1"/>
    <property type="molecule type" value="Genomic_DNA"/>
</dbReference>
<evidence type="ECO:0000313" key="5">
    <source>
        <dbReference type="EMBL" id="CCI46751.1"/>
    </source>
</evidence>
<gene>
    <name evidence="5" type="ORF">BN9_077060</name>
</gene>
<keyword evidence="3" id="KW-0862">Zinc</keyword>
<accession>A0A024GJ62</accession>
<dbReference type="InParanoid" id="A0A024GJ62"/>
<dbReference type="SMART" id="SM00451">
    <property type="entry name" value="ZnF_U1"/>
    <property type="match status" value="1"/>
</dbReference>
<evidence type="ECO:0000256" key="1">
    <source>
        <dbReference type="ARBA" id="ARBA00022723"/>
    </source>
</evidence>
<dbReference type="InterPro" id="IPR013085">
    <property type="entry name" value="U1-CZ_Znf_C2H2"/>
</dbReference>
<reference evidence="5 6" key="1">
    <citation type="submission" date="2012-05" db="EMBL/GenBank/DDBJ databases">
        <title>Recombination and specialization in a pathogen metapopulation.</title>
        <authorList>
            <person name="Gardiner A."/>
            <person name="Kemen E."/>
            <person name="Schultz-Larsen T."/>
            <person name="MacLean D."/>
            <person name="Van Oosterhout C."/>
            <person name="Jones J.D.G."/>
        </authorList>
    </citation>
    <scope>NUCLEOTIDE SEQUENCE [LARGE SCALE GENOMIC DNA]</scope>
    <source>
        <strain evidence="5 6">Ac Nc2</strain>
    </source>
</reference>